<gene>
    <name evidence="1" type="ORF">KY290_005273</name>
</gene>
<dbReference type="EMBL" id="JAIVGD010000002">
    <property type="protein sequence ID" value="KAH0778846.1"/>
    <property type="molecule type" value="Genomic_DNA"/>
</dbReference>
<organism evidence="1 2">
    <name type="scientific">Solanum tuberosum</name>
    <name type="common">Potato</name>
    <dbReference type="NCBI Taxonomy" id="4113"/>
    <lineage>
        <taxon>Eukaryota</taxon>
        <taxon>Viridiplantae</taxon>
        <taxon>Streptophyta</taxon>
        <taxon>Embryophyta</taxon>
        <taxon>Tracheophyta</taxon>
        <taxon>Spermatophyta</taxon>
        <taxon>Magnoliopsida</taxon>
        <taxon>eudicotyledons</taxon>
        <taxon>Gunneridae</taxon>
        <taxon>Pentapetalae</taxon>
        <taxon>asterids</taxon>
        <taxon>lamiids</taxon>
        <taxon>Solanales</taxon>
        <taxon>Solanaceae</taxon>
        <taxon>Solanoideae</taxon>
        <taxon>Solaneae</taxon>
        <taxon>Solanum</taxon>
    </lineage>
</organism>
<protein>
    <submittedName>
        <fullName evidence="1">Uncharacterized protein</fullName>
    </submittedName>
</protein>
<sequence length="90" mass="10657">MEITPTTENKALLHKAEVELKKYRHIEEEFWRQKAGMKWFKGGDRNTKFFHAYVKGKRRKLQVVHILTNQGDRISTAQNIGEEAVNVFRE</sequence>
<dbReference type="Proteomes" id="UP000826656">
    <property type="component" value="Unassembled WGS sequence"/>
</dbReference>
<name>A0ABQ7WF18_SOLTU</name>
<proteinExistence type="predicted"/>
<evidence type="ECO:0000313" key="2">
    <source>
        <dbReference type="Proteomes" id="UP000826656"/>
    </source>
</evidence>
<evidence type="ECO:0000313" key="1">
    <source>
        <dbReference type="EMBL" id="KAH0778846.1"/>
    </source>
</evidence>
<keyword evidence="2" id="KW-1185">Reference proteome</keyword>
<accession>A0ABQ7WF18</accession>
<comment type="caution">
    <text evidence="1">The sequence shown here is derived from an EMBL/GenBank/DDBJ whole genome shotgun (WGS) entry which is preliminary data.</text>
</comment>
<reference evidence="1 2" key="1">
    <citation type="journal article" date="2021" name="bioRxiv">
        <title>Chromosome-scale and haplotype-resolved genome assembly of a tetraploid potato cultivar.</title>
        <authorList>
            <person name="Sun H."/>
            <person name="Jiao W.-B."/>
            <person name="Krause K."/>
            <person name="Campoy J.A."/>
            <person name="Goel M."/>
            <person name="Folz-Donahue K."/>
            <person name="Kukat C."/>
            <person name="Huettel B."/>
            <person name="Schneeberger K."/>
        </authorList>
    </citation>
    <scope>NUCLEOTIDE SEQUENCE [LARGE SCALE GENOMIC DNA]</scope>
    <source>
        <strain evidence="1">SolTubOtavaFocal</strain>
        <tissue evidence="1">Leaves</tissue>
    </source>
</reference>